<feature type="region of interest" description="Disordered" evidence="7">
    <location>
        <begin position="744"/>
        <end position="767"/>
    </location>
</feature>
<keyword evidence="3" id="KW-0547">Nucleotide-binding</keyword>
<sequence length="1441" mass="156341">MNSVSKDYVATSSHHEEASSSDYGSTYPGSRSEHVKATWGGLFAFTRRTHVRVLVAAIVASGATAALRVALAVFLGRIFDIVADRGNGLQSGHDAFEAVSKWCLVLVGLGLGNWLANAAFLALWILFGELQADSARHCVFQSLLTRDLAWFDMLDQGTSGLLVKIQTQTRELQAATSQVFGFLVCDALVSCSSLAIALYYSWKLTLVLLATLPLSAIVLSLATRPLNPAIQAQKAYLEKATRLATASVTAIDLVKVFNGFDRELRQYCSALGRAKIHYLVQARCSSIQMGYVAFWVVSMFVLGFWYGSILVRDGLPPGHVVTTFYSTLAAFQGIEALVPHWLVLSKGMSAGSFLSSITAMPDTLRTEASVDTTPQTIRLEHCVGEVRFDGVSFAYPSCPTTKVLDTASFAFPAGQTTFVVGKSGSGKSTVGNLLARFYKPRAGQILIDGHPLEQLHHQWARDNITLVQQSSILFDDSLFNNIALGKRSPTKATLEQVRSACQAALLQPTLDGLPQGLDTQVGPRGFELSGGQKQKVALARARLRNPTVLVLDEITSGLDQVSRALVMDAIRQWRRDKTTIIITHDTSNIYDAEYVYVMENASVVREGFKRDLSDLRDSVFPTPSKSPANGLVRSPDQSKRASLLRPIHCTDTSRTRVTSLPLPSPQGRCGNVFGSMIQRPRPANHASLTADAARALKTKLQEMLERPSASHRPAPGETAIVSFEAEKRRFSAFINSKFFPVPERGPDNGSRYPTNTETRPGEGSSDACGEGEVEFIFGSADRRKDIAELRLRAPVGGLVSVNPPLASHRPAQEASLLSIIGTLWPILGGAERLLLILGLIVCLAGAASTPAFAYCLSQLMGAMWSSGDSAAEGQKWATCLIVVAITDGLCTGGSHYLLERVGQAWVDSIRVKALAGILQQPKSWFDEANHSPGRINECLERNAEEMRSIVGRFVPIVVFVFTIMTISLVWALAISWKLTLVALTPLPVIIATVRGYASVSSEWERRCNEGAEDCSAALTEILLNLRVVRGWNLEAHFERRYRQSAKHTLALGLRRAKHTSWLFGLYQSMSYALTALVFYYSTSLLAHDTHANVESVLQVVNLLLLSVGTSSEILNSIPQLTMAQAAAAPLLRYANLPSARPRQGQAPTKLHGPLPLRMHDLTFSYPRRTTDLVLNGVSLEIASGECTVLVGQSGCGKSTIASLLLGLHVAPESLEPAIVPALSFAGVACYNVDMQHLRYTMAYVPQSPFLFPTTIAENIAYGLTDDSPHRRGESIAQAAQAAGLHDFIASLPQGYSTVVGDGGLALSGGQAQRLSIARALVRQPRLLVMDEPTSSLDAGNSQTVRRTIRRLVRQARKSPGGMAVVLTTHSRDVMRLADKVIVLSKGVKVDEGSYQALAQKKGPFLHLISGGQWTGGKESQTERGQGQAHIEKWQTAGRRPP</sequence>
<proteinExistence type="predicted"/>
<dbReference type="SMART" id="SM00382">
    <property type="entry name" value="AAA"/>
    <property type="match status" value="2"/>
</dbReference>
<dbReference type="PANTHER" id="PTHR43394">
    <property type="entry name" value="ATP-DEPENDENT PERMEASE MDL1, MITOCHONDRIAL"/>
    <property type="match status" value="1"/>
</dbReference>
<dbReference type="GO" id="GO:0005743">
    <property type="term" value="C:mitochondrial inner membrane"/>
    <property type="evidence" value="ECO:0007669"/>
    <property type="project" value="TreeGrafter"/>
</dbReference>
<feature type="transmembrane region" description="Helical" evidence="8">
    <location>
        <begin position="53"/>
        <end position="79"/>
    </location>
</feature>
<evidence type="ECO:0000256" key="6">
    <source>
        <dbReference type="ARBA" id="ARBA00023136"/>
    </source>
</evidence>
<dbReference type="CDD" id="cd18577">
    <property type="entry name" value="ABC_6TM_Pgp_ABCB1_D1_like"/>
    <property type="match status" value="1"/>
</dbReference>
<gene>
    <name evidence="11" type="ORF">G6O67_003911</name>
</gene>
<evidence type="ECO:0000313" key="11">
    <source>
        <dbReference type="EMBL" id="KAF4509773.1"/>
    </source>
</evidence>
<evidence type="ECO:0000256" key="8">
    <source>
        <dbReference type="SAM" id="Phobius"/>
    </source>
</evidence>
<dbReference type="PROSITE" id="PS00211">
    <property type="entry name" value="ABC_TRANSPORTER_1"/>
    <property type="match status" value="1"/>
</dbReference>
<dbReference type="FunFam" id="3.40.50.300:FF:001471">
    <property type="entry name" value="P-loop containing nucleoside triphosphate hydrolase protein"/>
    <property type="match status" value="1"/>
</dbReference>
<dbReference type="OrthoDB" id="6500128at2759"/>
<dbReference type="PROSITE" id="PS50893">
    <property type="entry name" value="ABC_TRANSPORTER_2"/>
    <property type="match status" value="2"/>
</dbReference>
<dbReference type="EMBL" id="JAAVMX010000004">
    <property type="protein sequence ID" value="KAF4509773.1"/>
    <property type="molecule type" value="Genomic_DNA"/>
</dbReference>
<dbReference type="InterPro" id="IPR039421">
    <property type="entry name" value="Type_1_exporter"/>
</dbReference>
<feature type="transmembrane region" description="Helical" evidence="8">
    <location>
        <begin position="949"/>
        <end position="972"/>
    </location>
</feature>
<organism evidence="11 12">
    <name type="scientific">Ophiocordyceps sinensis</name>
    <dbReference type="NCBI Taxonomy" id="72228"/>
    <lineage>
        <taxon>Eukaryota</taxon>
        <taxon>Fungi</taxon>
        <taxon>Dikarya</taxon>
        <taxon>Ascomycota</taxon>
        <taxon>Pezizomycotina</taxon>
        <taxon>Sordariomycetes</taxon>
        <taxon>Hypocreomycetidae</taxon>
        <taxon>Hypocreales</taxon>
        <taxon>Ophiocordycipitaceae</taxon>
        <taxon>Ophiocordyceps</taxon>
    </lineage>
</organism>
<dbReference type="SUPFAM" id="SSF90123">
    <property type="entry name" value="ABC transporter transmembrane region"/>
    <property type="match status" value="2"/>
</dbReference>
<keyword evidence="5 8" id="KW-1133">Transmembrane helix</keyword>
<dbReference type="InterPro" id="IPR011527">
    <property type="entry name" value="ABC1_TM_dom"/>
</dbReference>
<feature type="domain" description="ABC transporter" evidence="9">
    <location>
        <begin position="1156"/>
        <end position="1410"/>
    </location>
</feature>
<feature type="region of interest" description="Disordered" evidence="7">
    <location>
        <begin position="1"/>
        <end position="29"/>
    </location>
</feature>
<comment type="subcellular location">
    <subcellularLocation>
        <location evidence="1">Membrane</location>
        <topology evidence="1">Multi-pass membrane protein</topology>
    </subcellularLocation>
</comment>
<dbReference type="GO" id="GO:0016887">
    <property type="term" value="F:ATP hydrolysis activity"/>
    <property type="evidence" value="ECO:0007669"/>
    <property type="project" value="InterPro"/>
</dbReference>
<feature type="transmembrane region" description="Helical" evidence="8">
    <location>
        <begin position="99"/>
        <end position="127"/>
    </location>
</feature>
<feature type="transmembrane region" description="Helical" evidence="8">
    <location>
        <begin position="179"/>
        <end position="200"/>
    </location>
</feature>
<keyword evidence="12" id="KW-1185">Reference proteome</keyword>
<evidence type="ECO:0000256" key="1">
    <source>
        <dbReference type="ARBA" id="ARBA00004141"/>
    </source>
</evidence>
<feature type="domain" description="ABC transporter" evidence="9">
    <location>
        <begin position="386"/>
        <end position="625"/>
    </location>
</feature>
<evidence type="ECO:0000259" key="10">
    <source>
        <dbReference type="PROSITE" id="PS50929"/>
    </source>
</evidence>
<evidence type="ECO:0000256" key="5">
    <source>
        <dbReference type="ARBA" id="ARBA00022989"/>
    </source>
</evidence>
<name>A0A8H4PSZ3_9HYPO</name>
<evidence type="ECO:0000256" key="4">
    <source>
        <dbReference type="ARBA" id="ARBA00022840"/>
    </source>
</evidence>
<feature type="transmembrane region" description="Helical" evidence="8">
    <location>
        <begin position="206"/>
        <end position="226"/>
    </location>
</feature>
<dbReference type="InterPro" id="IPR036640">
    <property type="entry name" value="ABC1_TM_sf"/>
</dbReference>
<keyword evidence="4" id="KW-0067">ATP-binding</keyword>
<dbReference type="Gene3D" id="1.20.1560.10">
    <property type="entry name" value="ABC transporter type 1, transmembrane domain"/>
    <property type="match status" value="2"/>
</dbReference>
<dbReference type="InterPro" id="IPR017871">
    <property type="entry name" value="ABC_transporter-like_CS"/>
</dbReference>
<evidence type="ECO:0000256" key="7">
    <source>
        <dbReference type="SAM" id="MobiDB-lite"/>
    </source>
</evidence>
<accession>A0A8H4PSZ3</accession>
<dbReference type="PANTHER" id="PTHR43394:SF15">
    <property type="entry name" value="ALPHA-FACTOR-TRANSPORTING ATPASE"/>
    <property type="match status" value="1"/>
</dbReference>
<evidence type="ECO:0000256" key="3">
    <source>
        <dbReference type="ARBA" id="ARBA00022741"/>
    </source>
</evidence>
<dbReference type="InterPro" id="IPR003593">
    <property type="entry name" value="AAA+_ATPase"/>
</dbReference>
<dbReference type="InterPro" id="IPR003439">
    <property type="entry name" value="ABC_transporter-like_ATP-bd"/>
</dbReference>
<dbReference type="GO" id="GO:0090374">
    <property type="term" value="P:oligopeptide export from mitochondrion"/>
    <property type="evidence" value="ECO:0007669"/>
    <property type="project" value="TreeGrafter"/>
</dbReference>
<feature type="domain" description="ABC transmembrane type-1" evidence="10">
    <location>
        <begin position="55"/>
        <end position="346"/>
    </location>
</feature>
<dbReference type="Pfam" id="PF00664">
    <property type="entry name" value="ABC_membrane"/>
    <property type="match status" value="2"/>
</dbReference>
<feature type="region of interest" description="Disordered" evidence="7">
    <location>
        <begin position="1413"/>
        <end position="1441"/>
    </location>
</feature>
<dbReference type="Gene3D" id="3.40.50.300">
    <property type="entry name" value="P-loop containing nucleotide triphosphate hydrolases"/>
    <property type="match status" value="2"/>
</dbReference>
<keyword evidence="6 8" id="KW-0472">Membrane</keyword>
<evidence type="ECO:0000259" key="9">
    <source>
        <dbReference type="PROSITE" id="PS50893"/>
    </source>
</evidence>
<dbReference type="Pfam" id="PF00005">
    <property type="entry name" value="ABC_tran"/>
    <property type="match status" value="2"/>
</dbReference>
<feature type="region of interest" description="Disordered" evidence="7">
    <location>
        <begin position="619"/>
        <end position="640"/>
    </location>
</feature>
<protein>
    <recommendedName>
        <fullName evidence="13">ABC a-pheromone efflux pump AtrD</fullName>
    </recommendedName>
</protein>
<dbReference type="SUPFAM" id="SSF52540">
    <property type="entry name" value="P-loop containing nucleoside triphosphate hydrolases"/>
    <property type="match status" value="2"/>
</dbReference>
<keyword evidence="2 8" id="KW-0812">Transmembrane</keyword>
<reference evidence="11 12" key="1">
    <citation type="journal article" date="2020" name="Genome Biol. Evol.">
        <title>A new high-quality draft genome assembly of the Chinese cordyceps Ophiocordyceps sinensis.</title>
        <authorList>
            <person name="Shu R."/>
            <person name="Zhang J."/>
            <person name="Meng Q."/>
            <person name="Zhang H."/>
            <person name="Zhou G."/>
            <person name="Li M."/>
            <person name="Wu P."/>
            <person name="Zhao Y."/>
            <person name="Chen C."/>
            <person name="Qin Q."/>
        </authorList>
    </citation>
    <scope>NUCLEOTIDE SEQUENCE [LARGE SCALE GENOMIC DNA]</scope>
    <source>
        <strain evidence="11 12">IOZ07</strain>
    </source>
</reference>
<dbReference type="InterPro" id="IPR027417">
    <property type="entry name" value="P-loop_NTPase"/>
</dbReference>
<evidence type="ECO:0000313" key="12">
    <source>
        <dbReference type="Proteomes" id="UP000557566"/>
    </source>
</evidence>
<evidence type="ECO:0000256" key="2">
    <source>
        <dbReference type="ARBA" id="ARBA00022692"/>
    </source>
</evidence>
<dbReference type="GO" id="GO:0015421">
    <property type="term" value="F:ABC-type oligopeptide transporter activity"/>
    <property type="evidence" value="ECO:0007669"/>
    <property type="project" value="TreeGrafter"/>
</dbReference>
<feature type="transmembrane region" description="Helical" evidence="8">
    <location>
        <begin position="833"/>
        <end position="856"/>
    </location>
</feature>
<dbReference type="CDD" id="cd18578">
    <property type="entry name" value="ABC_6TM_Pgp_ABCB1_D2_like"/>
    <property type="match status" value="1"/>
</dbReference>
<feature type="domain" description="ABC transmembrane type-1" evidence="10">
    <location>
        <begin position="836"/>
        <end position="1122"/>
    </location>
</feature>
<dbReference type="PROSITE" id="PS50929">
    <property type="entry name" value="ABC_TM1F"/>
    <property type="match status" value="2"/>
</dbReference>
<evidence type="ECO:0008006" key="13">
    <source>
        <dbReference type="Google" id="ProtNLM"/>
    </source>
</evidence>
<dbReference type="Proteomes" id="UP000557566">
    <property type="component" value="Unassembled WGS sequence"/>
</dbReference>
<comment type="caution">
    <text evidence="11">The sequence shown here is derived from an EMBL/GenBank/DDBJ whole genome shotgun (WGS) entry which is preliminary data.</text>
</comment>
<dbReference type="GO" id="GO:0005524">
    <property type="term" value="F:ATP binding"/>
    <property type="evidence" value="ECO:0007669"/>
    <property type="project" value="UniProtKB-KW"/>
</dbReference>
<feature type="transmembrane region" description="Helical" evidence="8">
    <location>
        <begin position="291"/>
        <end position="311"/>
    </location>
</feature>